<dbReference type="InterPro" id="IPR034122">
    <property type="entry name" value="Retropepsin-like_bacterial"/>
</dbReference>
<dbReference type="Proteomes" id="UP000552757">
    <property type="component" value="Unassembled WGS sequence"/>
</dbReference>
<proteinExistence type="predicted"/>
<dbReference type="InterPro" id="IPR021109">
    <property type="entry name" value="Peptidase_aspartic_dom_sf"/>
</dbReference>
<gene>
    <name evidence="2" type="ORF">GGR44_002333</name>
</gene>
<accession>A0A7W6GPL6</accession>
<evidence type="ECO:0000256" key="1">
    <source>
        <dbReference type="SAM" id="SignalP"/>
    </source>
</evidence>
<dbReference type="EMBL" id="JACIEB010000005">
    <property type="protein sequence ID" value="MBB3982667.1"/>
    <property type="molecule type" value="Genomic_DNA"/>
</dbReference>
<sequence>MRWVGTLLTALLAGAATASAQPMAQAGQVDAAVHDEEEAASVVRTGPPAQQRVTIPVQIGDHGPWHFIIDTGSQRTVVSRALVDRLTLRPNQTVTVLSMAGRAQVDSVELPPIAFGAGPIKDIQAPVLDEEHLGAPGLLGLDGLQSKRLLMDFRVGRMTISSSRKQIYNDPDTIVVEARRRNGQLILLNSQVEGMSVNIILDTGTDFSVGNMALFEKLTKRGRAPTLIPATLTSVTGDPLHGLVGRIRKMRMGSVTLRDLPVLFADARPFKELKLDDKPALLLGISALRVFDRVAIDFGRGRVDFLLPDQGARGDVQLVAVPGAPPPS</sequence>
<dbReference type="AlphaFoldDB" id="A0A7W6GPL6"/>
<protein>
    <submittedName>
        <fullName evidence="2">Putative aspartyl protease</fullName>
    </submittedName>
</protein>
<dbReference type="Pfam" id="PF13650">
    <property type="entry name" value="Asp_protease_2"/>
    <property type="match status" value="1"/>
</dbReference>
<reference evidence="2 3" key="1">
    <citation type="submission" date="2020-08" db="EMBL/GenBank/DDBJ databases">
        <title>Genomic Encyclopedia of Type Strains, Phase IV (KMG-IV): sequencing the most valuable type-strain genomes for metagenomic binning, comparative biology and taxonomic classification.</title>
        <authorList>
            <person name="Goeker M."/>
        </authorList>
    </citation>
    <scope>NUCLEOTIDE SEQUENCE [LARGE SCALE GENOMIC DNA]</scope>
    <source>
        <strain evidence="2 3">DSM 29348</strain>
    </source>
</reference>
<comment type="caution">
    <text evidence="2">The sequence shown here is derived from an EMBL/GenBank/DDBJ whole genome shotgun (WGS) entry which is preliminary data.</text>
</comment>
<dbReference type="RefSeq" id="WP_183955733.1">
    <property type="nucleotide sequence ID" value="NZ_JACIEB010000005.1"/>
</dbReference>
<dbReference type="GO" id="GO:0006508">
    <property type="term" value="P:proteolysis"/>
    <property type="evidence" value="ECO:0007669"/>
    <property type="project" value="UniProtKB-KW"/>
</dbReference>
<keyword evidence="1" id="KW-0732">Signal</keyword>
<dbReference type="CDD" id="cd05483">
    <property type="entry name" value="retropepsin_like_bacteria"/>
    <property type="match status" value="1"/>
</dbReference>
<keyword evidence="3" id="KW-1185">Reference proteome</keyword>
<dbReference type="SUPFAM" id="SSF50630">
    <property type="entry name" value="Acid proteases"/>
    <property type="match status" value="2"/>
</dbReference>
<name>A0A7W6GPL6_9SPHN</name>
<evidence type="ECO:0000313" key="2">
    <source>
        <dbReference type="EMBL" id="MBB3982667.1"/>
    </source>
</evidence>
<dbReference type="Pfam" id="PF13975">
    <property type="entry name" value="gag-asp_proteas"/>
    <property type="match status" value="1"/>
</dbReference>
<dbReference type="PROSITE" id="PS00141">
    <property type="entry name" value="ASP_PROTEASE"/>
    <property type="match status" value="2"/>
</dbReference>
<evidence type="ECO:0000313" key="3">
    <source>
        <dbReference type="Proteomes" id="UP000552757"/>
    </source>
</evidence>
<dbReference type="InterPro" id="IPR001969">
    <property type="entry name" value="Aspartic_peptidase_AS"/>
</dbReference>
<keyword evidence="2" id="KW-0645">Protease</keyword>
<organism evidence="2 3">
    <name type="scientific">Sphingobium fontiphilum</name>
    <dbReference type="NCBI Taxonomy" id="944425"/>
    <lineage>
        <taxon>Bacteria</taxon>
        <taxon>Pseudomonadati</taxon>
        <taxon>Pseudomonadota</taxon>
        <taxon>Alphaproteobacteria</taxon>
        <taxon>Sphingomonadales</taxon>
        <taxon>Sphingomonadaceae</taxon>
        <taxon>Sphingobium</taxon>
    </lineage>
</organism>
<dbReference type="Gene3D" id="2.40.70.10">
    <property type="entry name" value="Acid Proteases"/>
    <property type="match status" value="2"/>
</dbReference>
<dbReference type="GO" id="GO:0004190">
    <property type="term" value="F:aspartic-type endopeptidase activity"/>
    <property type="evidence" value="ECO:0007669"/>
    <property type="project" value="InterPro"/>
</dbReference>
<keyword evidence="2" id="KW-0378">Hydrolase</keyword>
<feature type="chain" id="PRO_5031212137" evidence="1">
    <location>
        <begin position="21"/>
        <end position="328"/>
    </location>
</feature>
<feature type="signal peptide" evidence="1">
    <location>
        <begin position="1"/>
        <end position="20"/>
    </location>
</feature>